<keyword evidence="2 4" id="KW-0863">Zinc-finger</keyword>
<dbReference type="GO" id="GO:0008270">
    <property type="term" value="F:zinc ion binding"/>
    <property type="evidence" value="ECO:0007669"/>
    <property type="project" value="UniProtKB-KW"/>
</dbReference>
<evidence type="ECO:0000256" key="5">
    <source>
        <dbReference type="SAM" id="SignalP"/>
    </source>
</evidence>
<keyword evidence="5" id="KW-0732">Signal</keyword>
<evidence type="ECO:0000256" key="1">
    <source>
        <dbReference type="ARBA" id="ARBA00022723"/>
    </source>
</evidence>
<dbReference type="PROSITE" id="PS01359">
    <property type="entry name" value="ZF_PHD_1"/>
    <property type="match status" value="1"/>
</dbReference>
<dbReference type="PROSITE" id="PS50016">
    <property type="entry name" value="ZF_PHD_2"/>
    <property type="match status" value="1"/>
</dbReference>
<evidence type="ECO:0000313" key="7">
    <source>
        <dbReference type="EMBL" id="KAK2138849.1"/>
    </source>
</evidence>
<feature type="signal peptide" evidence="5">
    <location>
        <begin position="1"/>
        <end position="15"/>
    </location>
</feature>
<evidence type="ECO:0000313" key="8">
    <source>
        <dbReference type="Proteomes" id="UP001208570"/>
    </source>
</evidence>
<dbReference type="Gene3D" id="3.30.40.10">
    <property type="entry name" value="Zinc/RING finger domain, C3HC4 (zinc finger)"/>
    <property type="match status" value="1"/>
</dbReference>
<keyword evidence="1" id="KW-0479">Metal-binding</keyword>
<reference evidence="7" key="1">
    <citation type="journal article" date="2023" name="Mol. Biol. Evol.">
        <title>Third-Generation Sequencing Reveals the Adaptive Role of the Epigenome in Three Deep-Sea Polychaetes.</title>
        <authorList>
            <person name="Perez M."/>
            <person name="Aroh O."/>
            <person name="Sun Y."/>
            <person name="Lan Y."/>
            <person name="Juniper S.K."/>
            <person name="Young C.R."/>
            <person name="Angers B."/>
            <person name="Qian P.Y."/>
        </authorList>
    </citation>
    <scope>NUCLEOTIDE SEQUENCE</scope>
    <source>
        <strain evidence="7">P08H-3</strain>
    </source>
</reference>
<name>A0AAD9MQ51_9ANNE</name>
<dbReference type="InterPro" id="IPR011011">
    <property type="entry name" value="Znf_FYVE_PHD"/>
</dbReference>
<dbReference type="InterPro" id="IPR019786">
    <property type="entry name" value="Zinc_finger_PHD-type_CS"/>
</dbReference>
<dbReference type="SUPFAM" id="SSF57903">
    <property type="entry name" value="FYVE/PHD zinc finger"/>
    <property type="match status" value="1"/>
</dbReference>
<dbReference type="InterPro" id="IPR019787">
    <property type="entry name" value="Znf_PHD-finger"/>
</dbReference>
<dbReference type="AlphaFoldDB" id="A0AAD9MQ51"/>
<proteinExistence type="predicted"/>
<sequence length="79" mass="8958">MGACLLLCFFNSGMSFPGSSRHAQKNSLNVQIYCRCCSPHRQLMEEIIQCQLCTEWYHGDCAGVLVNHYKDFVCSICFA</sequence>
<keyword evidence="8" id="KW-1185">Reference proteome</keyword>
<keyword evidence="3" id="KW-0862">Zinc</keyword>
<feature type="domain" description="PHD-type" evidence="6">
    <location>
        <begin position="31"/>
        <end position="79"/>
    </location>
</feature>
<dbReference type="EMBL" id="JAODUP010002309">
    <property type="protein sequence ID" value="KAK2138849.1"/>
    <property type="molecule type" value="Genomic_DNA"/>
</dbReference>
<gene>
    <name evidence="7" type="ORF">LSH36_2322g00000</name>
</gene>
<evidence type="ECO:0000256" key="2">
    <source>
        <dbReference type="ARBA" id="ARBA00022771"/>
    </source>
</evidence>
<protein>
    <recommendedName>
        <fullName evidence="6">PHD-type domain-containing protein</fullName>
    </recommendedName>
</protein>
<dbReference type="Proteomes" id="UP001208570">
    <property type="component" value="Unassembled WGS sequence"/>
</dbReference>
<comment type="caution">
    <text evidence="7">The sequence shown here is derived from an EMBL/GenBank/DDBJ whole genome shotgun (WGS) entry which is preliminary data.</text>
</comment>
<dbReference type="InterPro" id="IPR013083">
    <property type="entry name" value="Znf_RING/FYVE/PHD"/>
</dbReference>
<feature type="chain" id="PRO_5042092500" description="PHD-type domain-containing protein" evidence="5">
    <location>
        <begin position="16"/>
        <end position="79"/>
    </location>
</feature>
<evidence type="ECO:0000256" key="4">
    <source>
        <dbReference type="PROSITE-ProRule" id="PRU00146"/>
    </source>
</evidence>
<evidence type="ECO:0000259" key="6">
    <source>
        <dbReference type="PROSITE" id="PS50016"/>
    </source>
</evidence>
<accession>A0AAD9MQ51</accession>
<evidence type="ECO:0000256" key="3">
    <source>
        <dbReference type="ARBA" id="ARBA00022833"/>
    </source>
</evidence>
<organism evidence="7 8">
    <name type="scientific">Paralvinella palmiformis</name>
    <dbReference type="NCBI Taxonomy" id="53620"/>
    <lineage>
        <taxon>Eukaryota</taxon>
        <taxon>Metazoa</taxon>
        <taxon>Spiralia</taxon>
        <taxon>Lophotrochozoa</taxon>
        <taxon>Annelida</taxon>
        <taxon>Polychaeta</taxon>
        <taxon>Sedentaria</taxon>
        <taxon>Canalipalpata</taxon>
        <taxon>Terebellida</taxon>
        <taxon>Terebelliformia</taxon>
        <taxon>Alvinellidae</taxon>
        <taxon>Paralvinella</taxon>
    </lineage>
</organism>